<keyword evidence="3 10" id="KW-0285">Flavoprotein</keyword>
<keyword evidence="12" id="KW-1003">Cell membrane</keyword>
<comment type="cofactor">
    <cofactor evidence="11">
        <name>Mg(2+)</name>
        <dbReference type="ChEBI" id="CHEBI:18420"/>
    </cofactor>
    <cofactor evidence="11">
        <name>Mn(2+)</name>
        <dbReference type="ChEBI" id="CHEBI:29035"/>
    </cofactor>
    <text evidence="11">Magnesium. Can also use manganese.</text>
</comment>
<evidence type="ECO:0000313" key="13">
    <source>
        <dbReference type="EMBL" id="HIZ52554.1"/>
    </source>
</evidence>
<evidence type="ECO:0000256" key="5">
    <source>
        <dbReference type="ARBA" id="ARBA00022723"/>
    </source>
</evidence>
<keyword evidence="12" id="KW-0472">Membrane</keyword>
<dbReference type="PANTHER" id="PTHR30040:SF2">
    <property type="entry name" value="FAD:PROTEIN FMN TRANSFERASE"/>
    <property type="match status" value="1"/>
</dbReference>
<evidence type="ECO:0000256" key="11">
    <source>
        <dbReference type="PIRSR" id="PIRSR006268-2"/>
    </source>
</evidence>
<feature type="binding site" evidence="11">
    <location>
        <position position="305"/>
    </location>
    <ligand>
        <name>Mg(2+)</name>
        <dbReference type="ChEBI" id="CHEBI:18420"/>
    </ligand>
</feature>
<dbReference type="AlphaFoldDB" id="A0A9D2F5H6"/>
<comment type="similarity">
    <text evidence="10 12">Belongs to the ApbE family.</text>
</comment>
<gene>
    <name evidence="13" type="ORF">IAA20_01230</name>
</gene>
<dbReference type="Gene3D" id="3.10.520.10">
    <property type="entry name" value="ApbE-like domains"/>
    <property type="match status" value="1"/>
</dbReference>
<organism evidence="13 14">
    <name type="scientific">Candidatus Enterococcus avicola</name>
    <dbReference type="NCBI Taxonomy" id="2838561"/>
    <lineage>
        <taxon>Bacteria</taxon>
        <taxon>Bacillati</taxon>
        <taxon>Bacillota</taxon>
        <taxon>Bacilli</taxon>
        <taxon>Lactobacillales</taxon>
        <taxon>Enterococcaceae</taxon>
        <taxon>Enterococcus</taxon>
    </lineage>
</organism>
<feature type="binding site" evidence="11">
    <location>
        <position position="309"/>
    </location>
    <ligand>
        <name>Mg(2+)</name>
        <dbReference type="ChEBI" id="CHEBI:18420"/>
    </ligand>
</feature>
<dbReference type="GO" id="GO:0005886">
    <property type="term" value="C:plasma membrane"/>
    <property type="evidence" value="ECO:0007669"/>
    <property type="project" value="UniProtKB-SubCell"/>
</dbReference>
<dbReference type="GO" id="GO:0016740">
    <property type="term" value="F:transferase activity"/>
    <property type="evidence" value="ECO:0007669"/>
    <property type="project" value="UniProtKB-UniRule"/>
</dbReference>
<feature type="binding site" evidence="11">
    <location>
        <position position="189"/>
    </location>
    <ligand>
        <name>Mg(2+)</name>
        <dbReference type="ChEBI" id="CHEBI:18420"/>
    </ligand>
</feature>
<evidence type="ECO:0000313" key="14">
    <source>
        <dbReference type="Proteomes" id="UP000824063"/>
    </source>
</evidence>
<feature type="chain" id="PRO_5039762971" description="FAD:protein FMN transferase" evidence="12">
    <location>
        <begin position="23"/>
        <end position="364"/>
    </location>
</feature>
<comment type="caution">
    <text evidence="13">The sequence shown here is derived from an EMBL/GenBank/DDBJ whole genome shotgun (WGS) entry which is preliminary data.</text>
</comment>
<accession>A0A9D2F5H6</accession>
<evidence type="ECO:0000256" key="12">
    <source>
        <dbReference type="RuleBase" id="RU363002"/>
    </source>
</evidence>
<evidence type="ECO:0000256" key="9">
    <source>
        <dbReference type="ARBA" id="ARBA00048540"/>
    </source>
</evidence>
<evidence type="ECO:0000256" key="6">
    <source>
        <dbReference type="ARBA" id="ARBA00022827"/>
    </source>
</evidence>
<dbReference type="GO" id="GO:0046872">
    <property type="term" value="F:metal ion binding"/>
    <property type="evidence" value="ECO:0007669"/>
    <property type="project" value="UniProtKB-UniRule"/>
</dbReference>
<comment type="function">
    <text evidence="12">Flavin transferase that catalyzes the transfer of the FMN moiety of FAD and its covalent binding to the hydroxyl group of a threonine residue in a target flavoprotein.</text>
</comment>
<dbReference type="InterPro" id="IPR024932">
    <property type="entry name" value="ApbE"/>
</dbReference>
<dbReference type="PANTHER" id="PTHR30040">
    <property type="entry name" value="THIAMINE BIOSYNTHESIS LIPOPROTEIN APBE"/>
    <property type="match status" value="1"/>
</dbReference>
<keyword evidence="6 10" id="KW-0274">FAD</keyword>
<evidence type="ECO:0000256" key="10">
    <source>
        <dbReference type="PIRNR" id="PIRNR006268"/>
    </source>
</evidence>
<keyword evidence="7 10" id="KW-0460">Magnesium</keyword>
<proteinExistence type="inferred from homology"/>
<reference evidence="13" key="1">
    <citation type="journal article" date="2021" name="PeerJ">
        <title>Extensive microbial diversity within the chicken gut microbiome revealed by metagenomics and culture.</title>
        <authorList>
            <person name="Gilroy R."/>
            <person name="Ravi A."/>
            <person name="Getino M."/>
            <person name="Pursley I."/>
            <person name="Horton D.L."/>
            <person name="Alikhan N.F."/>
            <person name="Baker D."/>
            <person name="Gharbi K."/>
            <person name="Hall N."/>
            <person name="Watson M."/>
            <person name="Adriaenssens E.M."/>
            <person name="Foster-Nyarko E."/>
            <person name="Jarju S."/>
            <person name="Secka A."/>
            <person name="Antonio M."/>
            <person name="Oren A."/>
            <person name="Chaudhuri R.R."/>
            <person name="La Ragione R."/>
            <person name="Hildebrand F."/>
            <person name="Pallen M.J."/>
        </authorList>
    </citation>
    <scope>NUCLEOTIDE SEQUENCE</scope>
    <source>
        <strain evidence="13">CHK172-16539</strain>
    </source>
</reference>
<protein>
    <recommendedName>
        <fullName evidence="2 10">FAD:protein FMN transferase</fullName>
        <ecNumber evidence="1 10">2.7.1.180</ecNumber>
    </recommendedName>
    <alternativeName>
        <fullName evidence="8 10">Flavin transferase</fullName>
    </alternativeName>
</protein>
<dbReference type="PIRSF" id="PIRSF006268">
    <property type="entry name" value="ApbE"/>
    <property type="match status" value="1"/>
</dbReference>
<reference evidence="13" key="2">
    <citation type="submission" date="2021-04" db="EMBL/GenBank/DDBJ databases">
        <authorList>
            <person name="Gilroy R."/>
        </authorList>
    </citation>
    <scope>NUCLEOTIDE SEQUENCE</scope>
    <source>
        <strain evidence="13">CHK172-16539</strain>
    </source>
</reference>
<dbReference type="EMBL" id="DXBN01000028">
    <property type="protein sequence ID" value="HIZ52554.1"/>
    <property type="molecule type" value="Genomic_DNA"/>
</dbReference>
<dbReference type="SUPFAM" id="SSF143631">
    <property type="entry name" value="ApbE-like"/>
    <property type="match status" value="1"/>
</dbReference>
<keyword evidence="12" id="KW-0997">Cell inner membrane</keyword>
<dbReference type="EC" id="2.7.1.180" evidence="1 10"/>
<evidence type="ECO:0000256" key="3">
    <source>
        <dbReference type="ARBA" id="ARBA00022630"/>
    </source>
</evidence>
<sequence>MNKKHFYWLSLLLFAVTLGACSSNQTEASSSESSQQGTSNLREKPYREEQFLLGTYTRLSVYDEGKEAALAPAFARIKDLGDRITINEPDSEIDKINEKAGIEPVKVSSDIYYLVKTAKEYSVESKGAFNLVIGAITQLWRIGFDDARKPSQAEIDQALTKLDYNKVQLDDQNETVYLEEKGMIMDLGAIAKGYIADEVAKILREEGVTSGIVDLGGNILVIGHSFRGADQKWNIGIQDPNTARGTVIGSVQGADKTVVTSGVYERYLEVDGKKYHHIFDTKTGYPVDNDLASVSILTEDSIDGDALTTMLFAKGLEEGMRFVEEQTPKGTDAIFITHEGKVYITSGLEDNFKLDSESGYEMAK</sequence>
<evidence type="ECO:0000256" key="8">
    <source>
        <dbReference type="ARBA" id="ARBA00031306"/>
    </source>
</evidence>
<evidence type="ECO:0000256" key="1">
    <source>
        <dbReference type="ARBA" id="ARBA00011955"/>
    </source>
</evidence>
<dbReference type="InterPro" id="IPR003374">
    <property type="entry name" value="ApbE-like_sf"/>
</dbReference>
<comment type="subcellular location">
    <subcellularLocation>
        <location evidence="12">Cell inner membrane</location>
        <topology evidence="12">Lipid-anchor</topology>
        <orientation evidence="12">Periplasmic side</orientation>
    </subcellularLocation>
</comment>
<dbReference type="Proteomes" id="UP000824063">
    <property type="component" value="Unassembled WGS sequence"/>
</dbReference>
<evidence type="ECO:0000256" key="4">
    <source>
        <dbReference type="ARBA" id="ARBA00022679"/>
    </source>
</evidence>
<evidence type="ECO:0000256" key="2">
    <source>
        <dbReference type="ARBA" id="ARBA00016337"/>
    </source>
</evidence>
<name>A0A9D2F5H6_9ENTE</name>
<evidence type="ECO:0000256" key="7">
    <source>
        <dbReference type="ARBA" id="ARBA00022842"/>
    </source>
</evidence>
<keyword evidence="12" id="KW-0732">Signal</keyword>
<keyword evidence="5 10" id="KW-0479">Metal-binding</keyword>
<feature type="signal peptide" evidence="12">
    <location>
        <begin position="1"/>
        <end position="22"/>
    </location>
</feature>
<keyword evidence="4 10" id="KW-0808">Transferase</keyword>
<keyword evidence="12" id="KW-0449">Lipoprotein</keyword>
<dbReference type="PROSITE" id="PS51257">
    <property type="entry name" value="PROKAR_LIPOPROTEIN"/>
    <property type="match status" value="1"/>
</dbReference>
<dbReference type="Pfam" id="PF02424">
    <property type="entry name" value="ApbE"/>
    <property type="match status" value="1"/>
</dbReference>
<comment type="catalytic activity">
    <reaction evidence="9 10 12">
        <text>L-threonyl-[protein] + FAD = FMN-L-threonyl-[protein] + AMP + H(+)</text>
        <dbReference type="Rhea" id="RHEA:36847"/>
        <dbReference type="Rhea" id="RHEA-COMP:11060"/>
        <dbReference type="Rhea" id="RHEA-COMP:11061"/>
        <dbReference type="ChEBI" id="CHEBI:15378"/>
        <dbReference type="ChEBI" id="CHEBI:30013"/>
        <dbReference type="ChEBI" id="CHEBI:57692"/>
        <dbReference type="ChEBI" id="CHEBI:74257"/>
        <dbReference type="ChEBI" id="CHEBI:456215"/>
        <dbReference type="EC" id="2.7.1.180"/>
    </reaction>
</comment>